<dbReference type="Proteomes" id="UP001139353">
    <property type="component" value="Unassembled WGS sequence"/>
</dbReference>
<dbReference type="AlphaFoldDB" id="A0A9X1YF11"/>
<name>A0A9X1YF11_9BURK</name>
<organism evidence="1 2">
    <name type="scientific">Scleromatobacter humisilvae</name>
    <dbReference type="NCBI Taxonomy" id="2897159"/>
    <lineage>
        <taxon>Bacteria</taxon>
        <taxon>Pseudomonadati</taxon>
        <taxon>Pseudomonadota</taxon>
        <taxon>Betaproteobacteria</taxon>
        <taxon>Burkholderiales</taxon>
        <taxon>Sphaerotilaceae</taxon>
        <taxon>Scleromatobacter</taxon>
    </lineage>
</organism>
<evidence type="ECO:0000313" key="2">
    <source>
        <dbReference type="Proteomes" id="UP001139353"/>
    </source>
</evidence>
<evidence type="ECO:0008006" key="3">
    <source>
        <dbReference type="Google" id="ProtNLM"/>
    </source>
</evidence>
<accession>A0A9X1YF11</accession>
<gene>
    <name evidence="1" type="ORF">LPC04_00875</name>
</gene>
<reference evidence="1" key="1">
    <citation type="submission" date="2021-11" db="EMBL/GenBank/DDBJ databases">
        <title>BS-T2-15 a new species belonging to the Comamonadaceae family isolated from the soil of a French oak forest.</title>
        <authorList>
            <person name="Mieszkin S."/>
            <person name="Alain K."/>
        </authorList>
    </citation>
    <scope>NUCLEOTIDE SEQUENCE</scope>
    <source>
        <strain evidence="1">BS-T2-15</strain>
    </source>
</reference>
<dbReference type="RefSeq" id="WP_275680288.1">
    <property type="nucleotide sequence ID" value="NZ_JAJLJH010000001.1"/>
</dbReference>
<comment type="caution">
    <text evidence="1">The sequence shown here is derived from an EMBL/GenBank/DDBJ whole genome shotgun (WGS) entry which is preliminary data.</text>
</comment>
<dbReference type="EMBL" id="JAJLJH010000001">
    <property type="protein sequence ID" value="MCK9684255.1"/>
    <property type="molecule type" value="Genomic_DNA"/>
</dbReference>
<keyword evidence="2" id="KW-1185">Reference proteome</keyword>
<sequence>MAIVRSVWELHVGDRVTQRNRSMDVFHRQGADWRILRSINYPEKAARP</sequence>
<proteinExistence type="predicted"/>
<protein>
    <recommendedName>
        <fullName evidence="3">DUF4440 domain-containing protein</fullName>
    </recommendedName>
</protein>
<evidence type="ECO:0000313" key="1">
    <source>
        <dbReference type="EMBL" id="MCK9684255.1"/>
    </source>
</evidence>